<name>A0A0F8WF46_9ZZZZ</name>
<proteinExistence type="predicted"/>
<accession>A0A0F8WF46</accession>
<evidence type="ECO:0008006" key="2">
    <source>
        <dbReference type="Google" id="ProtNLM"/>
    </source>
</evidence>
<evidence type="ECO:0000313" key="1">
    <source>
        <dbReference type="EMBL" id="KKK46755.1"/>
    </source>
</evidence>
<dbReference type="Pfam" id="PF01257">
    <property type="entry name" value="2Fe-2S_thioredx"/>
    <property type="match status" value="1"/>
</dbReference>
<dbReference type="CDD" id="cd02980">
    <property type="entry name" value="TRX_Fd_family"/>
    <property type="match status" value="1"/>
</dbReference>
<dbReference type="EMBL" id="LAZR01069921">
    <property type="protein sequence ID" value="KKK46755.1"/>
    <property type="molecule type" value="Genomic_DNA"/>
</dbReference>
<comment type="caution">
    <text evidence="1">The sequence shown here is derived from an EMBL/GenBank/DDBJ whole genome shotgun (WGS) entry which is preliminary data.</text>
</comment>
<protein>
    <recommendedName>
        <fullName evidence="2">(2Fe-2S) ferredoxin domain-containing protein</fullName>
    </recommendedName>
</protein>
<dbReference type="InterPro" id="IPR036249">
    <property type="entry name" value="Thioredoxin-like_sf"/>
</dbReference>
<dbReference type="SUPFAM" id="SSF52833">
    <property type="entry name" value="Thioredoxin-like"/>
    <property type="match status" value="1"/>
</dbReference>
<feature type="non-terminal residue" evidence="1">
    <location>
        <position position="96"/>
    </location>
</feature>
<gene>
    <name evidence="1" type="ORF">LCGC14_3162060</name>
</gene>
<organism evidence="1">
    <name type="scientific">marine sediment metagenome</name>
    <dbReference type="NCBI Taxonomy" id="412755"/>
    <lineage>
        <taxon>unclassified sequences</taxon>
        <taxon>metagenomes</taxon>
        <taxon>ecological metagenomes</taxon>
    </lineage>
</organism>
<dbReference type="AlphaFoldDB" id="A0A0F8WF46"/>
<reference evidence="1" key="1">
    <citation type="journal article" date="2015" name="Nature">
        <title>Complex archaea that bridge the gap between prokaryotes and eukaryotes.</title>
        <authorList>
            <person name="Spang A."/>
            <person name="Saw J.H."/>
            <person name="Jorgensen S.L."/>
            <person name="Zaremba-Niedzwiedzka K."/>
            <person name="Martijn J."/>
            <person name="Lind A.E."/>
            <person name="van Eijk R."/>
            <person name="Schleper C."/>
            <person name="Guy L."/>
            <person name="Ettema T.J."/>
        </authorList>
    </citation>
    <scope>NUCLEOTIDE SEQUENCE</scope>
</reference>
<dbReference type="Gene3D" id="3.40.30.10">
    <property type="entry name" value="Glutaredoxin"/>
    <property type="match status" value="1"/>
</dbReference>
<sequence>MKIKNAEGLRRLYKQYAANLSQQQKVISLCTGTGCRGSKALEVLSTFGKELRKRGLEKEVILKETGCHGFCERGPLVVIRPENIFYQQVAVKDIPE</sequence>